<reference evidence="3" key="1">
    <citation type="submission" date="2018-04" db="EMBL/GenBank/DDBJ databases">
        <title>Transcriptome of Schizaphis graminum biotype I.</title>
        <authorList>
            <person name="Scully E.D."/>
            <person name="Geib S.M."/>
            <person name="Palmer N.A."/>
            <person name="Koch K."/>
            <person name="Bradshaw J."/>
            <person name="Heng-Moss T."/>
            <person name="Sarath G."/>
        </authorList>
    </citation>
    <scope>NUCLEOTIDE SEQUENCE</scope>
</reference>
<dbReference type="EMBL" id="GGMR01016486">
    <property type="protein sequence ID" value="MBY29105.1"/>
    <property type="molecule type" value="Transcribed_RNA"/>
</dbReference>
<sequence length="602" mass="66357">MFPSNGSTLETMSNKINCSDSMTCSKCTIKPVCVWSLKQQTCENKNKFNSSSLIASRVGECPQFSVVKKFKYTNLWIECNFTVKLSNDSVGFKNYLENYTINICTKLTICTQMRSETNNEMMILSYLFHLNSTYLTGPSYTTFIFIKFNDVMLLFDNVADNFITFNRQEECSADDTTSCATCAWNNDGYSNYFKLCSFNNACKIQNETYLKTNGKNTNVLENIAYVTNDCAEINVTSVDPLSAPKTGGTIVTIIVRNHRIFAENRTITVTVAGTVCSNPRTSGSETITCTTSQPNDTPSGPVLVEYSSPTGDVLKIESSQIFQFYNVSSICGTPSPVLDADQQLGGVASGGTSVSIRGDHFVEPCVVSSTRLYVDLSDGVRRYADSYCNPPINDTYMVCQSPRVNGIGWNGDASAVGQLLDFGLNITFSKDDLSGMNQSLLVAVRNPMLKYYVHPDPLLVDFEVDGNGSVVVNGLHLQYVLPEDIVIRPVDSPSGRCVVFLATRHSLMCQPTTSVAALQVISVTFGNSLVHTVNRRASPSADDPYKLPGWFRAIVAISVGLIFVFALVCCLRTKHHYDVTKNIRNPSEDASRSQDLYKQTAM</sequence>
<dbReference type="Gene3D" id="2.60.40.10">
    <property type="entry name" value="Immunoglobulins"/>
    <property type="match status" value="1"/>
</dbReference>
<dbReference type="GO" id="GO:0048468">
    <property type="term" value="P:cell development"/>
    <property type="evidence" value="ECO:0007669"/>
    <property type="project" value="UniProtKB-ARBA"/>
</dbReference>
<accession>A0A2S2PI56</accession>
<dbReference type="InterPro" id="IPR002909">
    <property type="entry name" value="IPT_dom"/>
</dbReference>
<name>A0A2S2PI56_SCHGA</name>
<keyword evidence="1" id="KW-0812">Transmembrane</keyword>
<proteinExistence type="predicted"/>
<dbReference type="GO" id="GO:0002116">
    <property type="term" value="C:semaphorin receptor complex"/>
    <property type="evidence" value="ECO:0007669"/>
    <property type="project" value="TreeGrafter"/>
</dbReference>
<feature type="domain" description="IPT/TIG" evidence="2">
    <location>
        <begin position="235"/>
        <end position="308"/>
    </location>
</feature>
<dbReference type="Pfam" id="PF01833">
    <property type="entry name" value="TIG"/>
    <property type="match status" value="1"/>
</dbReference>
<dbReference type="GO" id="GO:0005886">
    <property type="term" value="C:plasma membrane"/>
    <property type="evidence" value="ECO:0007669"/>
    <property type="project" value="TreeGrafter"/>
</dbReference>
<dbReference type="PANTHER" id="PTHR22625">
    <property type="entry name" value="PLEXIN"/>
    <property type="match status" value="1"/>
</dbReference>
<keyword evidence="1" id="KW-0472">Membrane</keyword>
<feature type="transmembrane region" description="Helical" evidence="1">
    <location>
        <begin position="550"/>
        <end position="571"/>
    </location>
</feature>
<evidence type="ECO:0000313" key="3">
    <source>
        <dbReference type="EMBL" id="MBY29105.1"/>
    </source>
</evidence>
<gene>
    <name evidence="3" type="primary">Plxna3_0</name>
    <name evidence="3" type="ORF">g.59157</name>
</gene>
<dbReference type="PANTHER" id="PTHR22625:SF70">
    <property type="entry name" value="PLEXIN A, ISOFORM A"/>
    <property type="match status" value="1"/>
</dbReference>
<dbReference type="AlphaFoldDB" id="A0A2S2PI56"/>
<evidence type="ECO:0000256" key="1">
    <source>
        <dbReference type="SAM" id="Phobius"/>
    </source>
</evidence>
<dbReference type="GO" id="GO:0017154">
    <property type="term" value="F:semaphorin receptor activity"/>
    <property type="evidence" value="ECO:0007669"/>
    <property type="project" value="InterPro"/>
</dbReference>
<dbReference type="SUPFAM" id="SSF81296">
    <property type="entry name" value="E set domains"/>
    <property type="match status" value="1"/>
</dbReference>
<keyword evidence="1" id="KW-1133">Transmembrane helix</keyword>
<evidence type="ECO:0000259" key="2">
    <source>
        <dbReference type="Pfam" id="PF01833"/>
    </source>
</evidence>
<organism evidence="3">
    <name type="scientific">Schizaphis graminum</name>
    <name type="common">Green bug aphid</name>
    <dbReference type="NCBI Taxonomy" id="13262"/>
    <lineage>
        <taxon>Eukaryota</taxon>
        <taxon>Metazoa</taxon>
        <taxon>Ecdysozoa</taxon>
        <taxon>Arthropoda</taxon>
        <taxon>Hexapoda</taxon>
        <taxon>Insecta</taxon>
        <taxon>Pterygota</taxon>
        <taxon>Neoptera</taxon>
        <taxon>Paraneoptera</taxon>
        <taxon>Hemiptera</taxon>
        <taxon>Sternorrhyncha</taxon>
        <taxon>Aphidomorpha</taxon>
        <taxon>Aphidoidea</taxon>
        <taxon>Aphididae</taxon>
        <taxon>Aphidini</taxon>
        <taxon>Schizaphis</taxon>
    </lineage>
</organism>
<dbReference type="GO" id="GO:0030334">
    <property type="term" value="P:regulation of cell migration"/>
    <property type="evidence" value="ECO:0007669"/>
    <property type="project" value="TreeGrafter"/>
</dbReference>
<protein>
    <submittedName>
        <fullName evidence="3">Plexin-A3</fullName>
    </submittedName>
</protein>
<dbReference type="InterPro" id="IPR031148">
    <property type="entry name" value="Plexin"/>
</dbReference>
<dbReference type="InterPro" id="IPR014756">
    <property type="entry name" value="Ig_E-set"/>
</dbReference>
<dbReference type="InterPro" id="IPR013783">
    <property type="entry name" value="Ig-like_fold"/>
</dbReference>
<dbReference type="GO" id="GO:0048731">
    <property type="term" value="P:system development"/>
    <property type="evidence" value="ECO:0007669"/>
    <property type="project" value="UniProtKB-ARBA"/>
</dbReference>